<reference evidence="1 2" key="1">
    <citation type="submission" date="2016-05" db="EMBL/GenBank/DDBJ databases">
        <title>A degradative enzymes factory behind the ericoid mycorrhizal symbiosis.</title>
        <authorList>
            <consortium name="DOE Joint Genome Institute"/>
            <person name="Martino E."/>
            <person name="Morin E."/>
            <person name="Grelet G."/>
            <person name="Kuo A."/>
            <person name="Kohler A."/>
            <person name="Daghino S."/>
            <person name="Barry K."/>
            <person name="Choi C."/>
            <person name="Cichocki N."/>
            <person name="Clum A."/>
            <person name="Copeland A."/>
            <person name="Hainaut M."/>
            <person name="Haridas S."/>
            <person name="Labutti K."/>
            <person name="Lindquist E."/>
            <person name="Lipzen A."/>
            <person name="Khouja H.-R."/>
            <person name="Murat C."/>
            <person name="Ohm R."/>
            <person name="Olson A."/>
            <person name="Spatafora J."/>
            <person name="Veneault-Fourrey C."/>
            <person name="Henrissat B."/>
            <person name="Grigoriev I."/>
            <person name="Martin F."/>
            <person name="Perotto S."/>
        </authorList>
    </citation>
    <scope>NUCLEOTIDE SEQUENCE [LARGE SCALE GENOMIC DNA]</scope>
    <source>
        <strain evidence="1 2">UAMH 7357</strain>
    </source>
</reference>
<name>A0A2J6PZ49_9HELO</name>
<sequence length="499" mass="55628">MAVENDKQTMDKIYALTDNDGHPSSQSSFLCLKYIRIMEDFRSMQPRQLYGLNQISSADDHLSLLFYLTRMFRSNCRFQATNVQDRIYALLNMSGLASNIEFNNRLNTANLLGNKKTPQDTPDYNDRLAKFFTIAATHFLTSGPQDRRLDFLSHAGTSNQSQLPNLPSWVPDWSLEPASNPLLAYDGTLELLQHPRLKGILESVADWQSCDEVSFNGRPQHQAALEKLHQMPPVMITQTMYRATKDSLPSLTVDEERGILDLTGGIIDRLHSVGEPFPDLNSGGGRSHHPLEQLEYFTSTMVTITRWFVLSQTALSLSHASSSTHIDRQTQLAHNMLFERTLLADVSHPAFDFTLPSSPVRPIPEGKVGFAMLIMRLASGRLPLESVNQEDLRQNLMEWAAHLGATCKGRHFGVTETGLMGLFPMGGKVGDEVALAFGMGVPVLVRMVGEDGQGKEKGNEENVWEKKQLYEFIGPAYVHGIMDGEGMDRMGSAGSILLK</sequence>
<protein>
    <submittedName>
        <fullName evidence="1">Uncharacterized protein</fullName>
    </submittedName>
</protein>
<accession>A0A2J6PZ49</accession>
<proteinExistence type="predicted"/>
<gene>
    <name evidence="1" type="ORF">NA56DRAFT_750743</name>
</gene>
<dbReference type="STRING" id="1745343.A0A2J6PZ49"/>
<keyword evidence="2" id="KW-1185">Reference proteome</keyword>
<dbReference type="OrthoDB" id="3523604at2759"/>
<evidence type="ECO:0000313" key="1">
    <source>
        <dbReference type="EMBL" id="PMD19288.1"/>
    </source>
</evidence>
<evidence type="ECO:0000313" key="2">
    <source>
        <dbReference type="Proteomes" id="UP000235672"/>
    </source>
</evidence>
<dbReference type="Proteomes" id="UP000235672">
    <property type="component" value="Unassembled WGS sequence"/>
</dbReference>
<dbReference type="PANTHER" id="PTHR24148:SF64">
    <property type="entry name" value="HETEROKARYON INCOMPATIBILITY DOMAIN-CONTAINING PROTEIN"/>
    <property type="match status" value="1"/>
</dbReference>
<dbReference type="AlphaFoldDB" id="A0A2J6PZ49"/>
<dbReference type="InterPro" id="IPR052895">
    <property type="entry name" value="HetReg/Transcr_Mod"/>
</dbReference>
<organism evidence="1 2">
    <name type="scientific">Hyaloscypha hepaticicola</name>
    <dbReference type="NCBI Taxonomy" id="2082293"/>
    <lineage>
        <taxon>Eukaryota</taxon>
        <taxon>Fungi</taxon>
        <taxon>Dikarya</taxon>
        <taxon>Ascomycota</taxon>
        <taxon>Pezizomycotina</taxon>
        <taxon>Leotiomycetes</taxon>
        <taxon>Helotiales</taxon>
        <taxon>Hyaloscyphaceae</taxon>
        <taxon>Hyaloscypha</taxon>
    </lineage>
</organism>
<dbReference type="EMBL" id="KZ613490">
    <property type="protein sequence ID" value="PMD19288.1"/>
    <property type="molecule type" value="Genomic_DNA"/>
</dbReference>
<dbReference type="PANTHER" id="PTHR24148">
    <property type="entry name" value="ANKYRIN REPEAT DOMAIN-CONTAINING PROTEIN 39 HOMOLOG-RELATED"/>
    <property type="match status" value="1"/>
</dbReference>